<accession>A0ABQ3R4B2</accession>
<evidence type="ECO:0000256" key="2">
    <source>
        <dbReference type="SAM" id="Phobius"/>
    </source>
</evidence>
<evidence type="ECO:0000256" key="1">
    <source>
        <dbReference type="SAM" id="MobiDB-lite"/>
    </source>
</evidence>
<dbReference type="Proteomes" id="UP000646738">
    <property type="component" value="Unassembled WGS sequence"/>
</dbReference>
<dbReference type="PANTHER" id="PTHR30007:SF0">
    <property type="entry name" value="TRANSPOSASE"/>
    <property type="match status" value="1"/>
</dbReference>
<feature type="domain" description="Transposase DDE" evidence="3">
    <location>
        <begin position="58"/>
        <end position="117"/>
    </location>
</feature>
<dbReference type="Pfam" id="PF13586">
    <property type="entry name" value="DDE_Tnp_1_2"/>
    <property type="match status" value="1"/>
</dbReference>
<reference evidence="5" key="1">
    <citation type="submission" date="2023-07" db="EMBL/GenBank/DDBJ databases">
        <title>Whole genome shotgun sequence of Streptomyces achromogenes subsp. rubradiris NBRC 14000.</title>
        <authorList>
            <person name="Komaki H."/>
            <person name="Tamura T."/>
        </authorList>
    </citation>
    <scope>NUCLEOTIDE SEQUENCE [LARGE SCALE GENOMIC DNA]</scope>
    <source>
        <strain evidence="5">NBRC 14000</strain>
    </source>
</reference>
<feature type="transmembrane region" description="Helical" evidence="2">
    <location>
        <begin position="12"/>
        <end position="31"/>
    </location>
</feature>
<evidence type="ECO:0000259" key="3">
    <source>
        <dbReference type="Pfam" id="PF13586"/>
    </source>
</evidence>
<sequence length="152" mass="16803">MRRDPRTGREGVLTCGFAGARIMCGVVIIYAEMTLVTLTSFRLVPVATASTSSSTPRSLGIDMHIVQRTPGTRGFTPLPKRWTVERTYGWLMLHRRLARDHETLPARSETMNHLAMTDLMARRLTGSSPRTATVRRPPGPVPSQPLSAPGHQ</sequence>
<dbReference type="PANTHER" id="PTHR30007">
    <property type="entry name" value="PHP DOMAIN PROTEIN"/>
    <property type="match status" value="1"/>
</dbReference>
<keyword evidence="2" id="KW-1133">Transmembrane helix</keyword>
<dbReference type="InterPro" id="IPR025668">
    <property type="entry name" value="Tnp_DDE_dom"/>
</dbReference>
<evidence type="ECO:0000313" key="4">
    <source>
        <dbReference type="EMBL" id="GHI50691.1"/>
    </source>
</evidence>
<feature type="region of interest" description="Disordered" evidence="1">
    <location>
        <begin position="128"/>
        <end position="152"/>
    </location>
</feature>
<keyword evidence="2" id="KW-0472">Membrane</keyword>
<protein>
    <recommendedName>
        <fullName evidence="3">Transposase DDE domain-containing protein</fullName>
    </recommendedName>
</protein>
<comment type="caution">
    <text evidence="4">The sequence shown here is derived from an EMBL/GenBank/DDBJ whole genome shotgun (WGS) entry which is preliminary data.</text>
</comment>
<keyword evidence="2" id="KW-0812">Transmembrane</keyword>
<keyword evidence="5" id="KW-1185">Reference proteome</keyword>
<evidence type="ECO:0000313" key="5">
    <source>
        <dbReference type="Proteomes" id="UP000646738"/>
    </source>
</evidence>
<proteinExistence type="predicted"/>
<gene>
    <name evidence="4" type="ORF">Srubr_05370</name>
</gene>
<dbReference type="EMBL" id="BNEA01000001">
    <property type="protein sequence ID" value="GHI50691.1"/>
    <property type="molecule type" value="Genomic_DNA"/>
</dbReference>
<organism evidence="4 5">
    <name type="scientific">Streptomyces rubradiris</name>
    <name type="common">Streptomyces achromogenes subsp. rubradiris</name>
    <dbReference type="NCBI Taxonomy" id="285531"/>
    <lineage>
        <taxon>Bacteria</taxon>
        <taxon>Bacillati</taxon>
        <taxon>Actinomycetota</taxon>
        <taxon>Actinomycetes</taxon>
        <taxon>Kitasatosporales</taxon>
        <taxon>Streptomycetaceae</taxon>
        <taxon>Streptomyces</taxon>
    </lineage>
</organism>
<name>A0ABQ3R4B2_STRRR</name>